<keyword evidence="5" id="KW-0256">Endoplasmic reticulum</keyword>
<evidence type="ECO:0000256" key="10">
    <source>
        <dbReference type="ARBA" id="ARBA00023011"/>
    </source>
</evidence>
<keyword evidence="3 18" id="KW-0444">Lipid biosynthesis</keyword>
<keyword evidence="12 18" id="KW-0472">Membrane</keyword>
<feature type="transmembrane region" description="Helical" evidence="18">
    <location>
        <begin position="97"/>
        <end position="118"/>
    </location>
</feature>
<dbReference type="InterPro" id="IPR018083">
    <property type="entry name" value="Sterol_reductase_CS"/>
</dbReference>
<dbReference type="EMBL" id="CP014247">
    <property type="protein sequence ID" value="AMD22259.1"/>
    <property type="molecule type" value="Genomic_DNA"/>
</dbReference>
<feature type="transmembrane region" description="Helical" evidence="18">
    <location>
        <begin position="324"/>
        <end position="341"/>
    </location>
</feature>
<dbReference type="GO" id="GO:0000246">
    <property type="term" value="F:Delta24(24-1) sterol reductase activity"/>
    <property type="evidence" value="ECO:0007669"/>
    <property type="project" value="UniProtKB-EC"/>
</dbReference>
<dbReference type="PANTHER" id="PTHR21257:SF31">
    <property type="entry name" value="DELTA(24(24(1)))-STEROL REDUCTASE ERG4"/>
    <property type="match status" value="1"/>
</dbReference>
<proteinExistence type="inferred from homology"/>
<feature type="transmembrane region" description="Helical" evidence="18">
    <location>
        <begin position="288"/>
        <end position="312"/>
    </location>
</feature>
<reference evidence="19 20" key="1">
    <citation type="submission" date="2016-01" db="EMBL/GenBank/DDBJ databases">
        <title>Genome sequence of the yeast Holleya sinecauda.</title>
        <authorList>
            <person name="Dietrich F.S."/>
        </authorList>
    </citation>
    <scope>NUCLEOTIDE SEQUENCE [LARGE SCALE GENOMIC DNA]</scope>
    <source>
        <strain evidence="19 20">ATCC 58844</strain>
    </source>
</reference>
<keyword evidence="4 18" id="KW-0812">Transmembrane</keyword>
<evidence type="ECO:0000256" key="11">
    <source>
        <dbReference type="ARBA" id="ARBA00023098"/>
    </source>
</evidence>
<keyword evidence="11 18" id="KW-0443">Lipid metabolism</keyword>
<evidence type="ECO:0000256" key="6">
    <source>
        <dbReference type="ARBA" id="ARBA00022857"/>
    </source>
</evidence>
<evidence type="ECO:0000256" key="12">
    <source>
        <dbReference type="ARBA" id="ARBA00023136"/>
    </source>
</evidence>
<comment type="subcellular location">
    <subcellularLocation>
        <location evidence="1">Endoplasmic reticulum membrane</location>
        <topology evidence="1">Multi-pass membrane protein</topology>
    </subcellularLocation>
</comment>
<feature type="transmembrane region" description="Helical" evidence="18">
    <location>
        <begin position="35"/>
        <end position="56"/>
    </location>
</feature>
<evidence type="ECO:0000313" key="20">
    <source>
        <dbReference type="Proteomes" id="UP000243052"/>
    </source>
</evidence>
<keyword evidence="14 18" id="KW-0753">Steroid metabolism</keyword>
<feature type="transmembrane region" description="Helical" evidence="18">
    <location>
        <begin position="224"/>
        <end position="243"/>
    </location>
</feature>
<dbReference type="PROSITE" id="PS01018">
    <property type="entry name" value="STEROL_REDUCT_2"/>
    <property type="match status" value="1"/>
</dbReference>
<keyword evidence="13 18" id="KW-1207">Sterol metabolism</keyword>
<dbReference type="Pfam" id="PF01222">
    <property type="entry name" value="ERG4_ERG24"/>
    <property type="match status" value="1"/>
</dbReference>
<evidence type="ECO:0000256" key="8">
    <source>
        <dbReference type="ARBA" id="ARBA00022989"/>
    </source>
</evidence>
<dbReference type="STRING" id="45286.A0A0X8HVG3"/>
<dbReference type="GeneID" id="28725603"/>
<dbReference type="Gene3D" id="1.20.120.1630">
    <property type="match status" value="1"/>
</dbReference>
<evidence type="ECO:0000256" key="4">
    <source>
        <dbReference type="ARBA" id="ARBA00022692"/>
    </source>
</evidence>
<evidence type="ECO:0000256" key="13">
    <source>
        <dbReference type="ARBA" id="ARBA00023166"/>
    </source>
</evidence>
<dbReference type="GO" id="GO:0006696">
    <property type="term" value="P:ergosterol biosynthetic process"/>
    <property type="evidence" value="ECO:0007669"/>
    <property type="project" value="TreeGrafter"/>
</dbReference>
<evidence type="ECO:0000256" key="5">
    <source>
        <dbReference type="ARBA" id="ARBA00022824"/>
    </source>
</evidence>
<dbReference type="AlphaFoldDB" id="A0A0X8HVG3"/>
<comment type="similarity">
    <text evidence="2 18">Belongs to the ERG4/ERG24 family.</text>
</comment>
<accession>A0A0X8HVG3</accession>
<dbReference type="InterPro" id="IPR001171">
    <property type="entry name" value="ERG24_DHCR-like"/>
</dbReference>
<sequence length="468" mass="54781">MSSRTQEEEHNREDTAASILPLGKYLKENEIEYEFGGPLGVFTMMVGFTALMYYMWISAEFFDGHFAAPRKGQGWIGFFNEVSEILRTKAVPDRHSWTASGVFWAVQAILYYILPGVWTKGQCLAHMKNKQLPYFCNAFWSFYTSCAIALVLHYSGVYKLYTILDRFGEMMTCAVIAGYAFSLGLYVWTLYVSHDYHRMTGNHVYDFFMGAPLNPRWGILDLKMFFEVRLPWFLLFFMTLGASLKQYETYGYLTPQMGLLLLAHWLYANACAKGEELIPPTWDMAYEKFGFMLIFWNIAGVPYTYCHGTLYLYKNDPSKYAWPWYYNLSLYVALLVAYYFFDTANAQKNAFRKQLAGDTHIRKTFPYLPKQVLKNPKFMTTKNGSVLLIDGWYTYARKIHYTADCTQASVWALASKFNTPFPWFFPIFLFLVLIHRAVRDQNKCKRKYGSDWDTYCKHCPYLFIPYIF</sequence>
<comment type="pathway">
    <text evidence="17">Steroid metabolism; ergosterol biosynthesis; ergosterol from zymosterol: step 5/5.</text>
</comment>
<name>A0A0X8HVG3_9SACH</name>
<dbReference type="RefSeq" id="XP_017989255.1">
    <property type="nucleotide sequence ID" value="XM_018133582.1"/>
</dbReference>
<gene>
    <name evidence="19" type="ORF">AW171_hschr74284</name>
</gene>
<keyword evidence="9 18" id="KW-0560">Oxidoreductase</keyword>
<evidence type="ECO:0000313" key="19">
    <source>
        <dbReference type="EMBL" id="AMD22259.1"/>
    </source>
</evidence>
<evidence type="ECO:0000256" key="9">
    <source>
        <dbReference type="ARBA" id="ARBA00023002"/>
    </source>
</evidence>
<evidence type="ECO:0000256" key="17">
    <source>
        <dbReference type="ARBA" id="ARBA00060711"/>
    </source>
</evidence>
<keyword evidence="6" id="KW-0521">NADP</keyword>
<evidence type="ECO:0000256" key="16">
    <source>
        <dbReference type="ARBA" id="ARBA00048918"/>
    </source>
</evidence>
<evidence type="ECO:0000256" key="1">
    <source>
        <dbReference type="ARBA" id="ARBA00004477"/>
    </source>
</evidence>
<dbReference type="PANTHER" id="PTHR21257">
    <property type="entry name" value="DELTA(14)-STEROL REDUCTASE"/>
    <property type="match status" value="1"/>
</dbReference>
<keyword evidence="20" id="KW-1185">Reference proteome</keyword>
<dbReference type="GO" id="GO:0005789">
    <property type="term" value="C:endoplasmic reticulum membrane"/>
    <property type="evidence" value="ECO:0007669"/>
    <property type="project" value="UniProtKB-SubCell"/>
</dbReference>
<dbReference type="OrthoDB" id="5326588at2759"/>
<dbReference type="FunFam" id="1.20.120.1630:FF:000003">
    <property type="entry name" value="C-24(28) sterol reductase"/>
    <property type="match status" value="1"/>
</dbReference>
<protein>
    <recommendedName>
        <fullName evidence="15 18">Delta(24(24(1)))-sterol reductase</fullName>
        <ecNumber evidence="15 18">1.3.1.71</ecNumber>
    </recommendedName>
    <alternativeName>
        <fullName evidence="18">C-24(28) sterol reductase</fullName>
    </alternativeName>
    <alternativeName>
        <fullName evidence="18">Sterol Delta(24(28))-reductase</fullName>
    </alternativeName>
</protein>
<feature type="transmembrane region" description="Helical" evidence="18">
    <location>
        <begin position="138"/>
        <end position="158"/>
    </location>
</feature>
<dbReference type="PROSITE" id="PS01017">
    <property type="entry name" value="STEROL_REDUCT_1"/>
    <property type="match status" value="1"/>
</dbReference>
<evidence type="ECO:0000256" key="14">
    <source>
        <dbReference type="ARBA" id="ARBA00023221"/>
    </source>
</evidence>
<keyword evidence="10 18" id="KW-0756">Sterol biosynthesis</keyword>
<keyword evidence="7 18" id="KW-0752">Steroid biosynthesis</keyword>
<dbReference type="Proteomes" id="UP000243052">
    <property type="component" value="Chromosome vii"/>
</dbReference>
<evidence type="ECO:0000256" key="18">
    <source>
        <dbReference type="RuleBase" id="RU369120"/>
    </source>
</evidence>
<feature type="transmembrane region" description="Helical" evidence="18">
    <location>
        <begin position="421"/>
        <end position="438"/>
    </location>
</feature>
<keyword evidence="8 18" id="KW-1133">Transmembrane helix</keyword>
<organism evidence="19 20">
    <name type="scientific">Eremothecium sinecaudum</name>
    <dbReference type="NCBI Taxonomy" id="45286"/>
    <lineage>
        <taxon>Eukaryota</taxon>
        <taxon>Fungi</taxon>
        <taxon>Dikarya</taxon>
        <taxon>Ascomycota</taxon>
        <taxon>Saccharomycotina</taxon>
        <taxon>Saccharomycetes</taxon>
        <taxon>Saccharomycetales</taxon>
        <taxon>Saccharomycetaceae</taxon>
        <taxon>Eremothecium</taxon>
    </lineage>
</organism>
<dbReference type="EC" id="1.3.1.71" evidence="15 18"/>
<feature type="transmembrane region" description="Helical" evidence="18">
    <location>
        <begin position="170"/>
        <end position="191"/>
    </location>
</feature>
<evidence type="ECO:0000256" key="2">
    <source>
        <dbReference type="ARBA" id="ARBA00005402"/>
    </source>
</evidence>
<evidence type="ECO:0000256" key="15">
    <source>
        <dbReference type="ARBA" id="ARBA00038892"/>
    </source>
</evidence>
<evidence type="ECO:0000256" key="3">
    <source>
        <dbReference type="ARBA" id="ARBA00022516"/>
    </source>
</evidence>
<comment type="catalytic activity">
    <reaction evidence="16">
        <text>ergosterol + NADP(+) = ergosta-5,7,22,24(28)-tetraen-3beta-ol + NADPH + H(+)</text>
        <dbReference type="Rhea" id="RHEA:18501"/>
        <dbReference type="ChEBI" id="CHEBI:15378"/>
        <dbReference type="ChEBI" id="CHEBI:16933"/>
        <dbReference type="ChEBI" id="CHEBI:18249"/>
        <dbReference type="ChEBI" id="CHEBI:57783"/>
        <dbReference type="ChEBI" id="CHEBI:58349"/>
        <dbReference type="EC" id="1.3.1.71"/>
    </reaction>
    <physiologicalReaction direction="right-to-left" evidence="16">
        <dbReference type="Rhea" id="RHEA:18503"/>
    </physiologicalReaction>
</comment>
<evidence type="ECO:0000256" key="7">
    <source>
        <dbReference type="ARBA" id="ARBA00022955"/>
    </source>
</evidence>